<proteinExistence type="inferred from homology"/>
<gene>
    <name evidence="8" type="ORF">IV203_000553</name>
</gene>
<dbReference type="OrthoDB" id="203097at2759"/>
<evidence type="ECO:0000256" key="2">
    <source>
        <dbReference type="ARBA" id="ARBA00006528"/>
    </source>
</evidence>
<evidence type="ECO:0000313" key="8">
    <source>
        <dbReference type="EMBL" id="KAG7355867.1"/>
    </source>
</evidence>
<protein>
    <submittedName>
        <fullName evidence="8">Bile acid:sodium symporter</fullName>
    </submittedName>
</protein>
<dbReference type="Pfam" id="PF01758">
    <property type="entry name" value="SBF"/>
    <property type="match status" value="1"/>
</dbReference>
<dbReference type="InterPro" id="IPR002657">
    <property type="entry name" value="BilAc:Na_symport/Acr3"/>
</dbReference>
<feature type="transmembrane region" description="Helical" evidence="7">
    <location>
        <begin position="95"/>
        <end position="120"/>
    </location>
</feature>
<keyword evidence="3 7" id="KW-0812">Transmembrane</keyword>
<evidence type="ECO:0000256" key="3">
    <source>
        <dbReference type="ARBA" id="ARBA00022692"/>
    </source>
</evidence>
<feature type="transmembrane region" description="Helical" evidence="7">
    <location>
        <begin position="171"/>
        <end position="188"/>
    </location>
</feature>
<reference evidence="8" key="2">
    <citation type="submission" date="2021-04" db="EMBL/GenBank/DDBJ databases">
        <authorList>
            <person name="Podell S."/>
        </authorList>
    </citation>
    <scope>NUCLEOTIDE SEQUENCE</scope>
    <source>
        <strain evidence="8">Hildebrandi</strain>
    </source>
</reference>
<dbReference type="AlphaFoldDB" id="A0A9K3L5P8"/>
<evidence type="ECO:0000256" key="6">
    <source>
        <dbReference type="SAM" id="MobiDB-lite"/>
    </source>
</evidence>
<feature type="transmembrane region" description="Helical" evidence="7">
    <location>
        <begin position="200"/>
        <end position="221"/>
    </location>
</feature>
<keyword evidence="4 7" id="KW-1133">Transmembrane helix</keyword>
<evidence type="ECO:0000256" key="1">
    <source>
        <dbReference type="ARBA" id="ARBA00004141"/>
    </source>
</evidence>
<feature type="transmembrane region" description="Helical" evidence="7">
    <location>
        <begin position="132"/>
        <end position="159"/>
    </location>
</feature>
<evidence type="ECO:0000256" key="5">
    <source>
        <dbReference type="ARBA" id="ARBA00023136"/>
    </source>
</evidence>
<feature type="compositionally biased region" description="Polar residues" evidence="6">
    <location>
        <begin position="357"/>
        <end position="367"/>
    </location>
</feature>
<evidence type="ECO:0000256" key="4">
    <source>
        <dbReference type="ARBA" id="ARBA00022989"/>
    </source>
</evidence>
<comment type="subcellular location">
    <subcellularLocation>
        <location evidence="1">Membrane</location>
        <topology evidence="1">Multi-pass membrane protein</topology>
    </subcellularLocation>
</comment>
<keyword evidence="5 7" id="KW-0472">Membrane</keyword>
<keyword evidence="9" id="KW-1185">Reference proteome</keyword>
<dbReference type="PANTHER" id="PTHR10361">
    <property type="entry name" value="SODIUM-BILE ACID COTRANSPORTER"/>
    <property type="match status" value="1"/>
</dbReference>
<comment type="similarity">
    <text evidence="2">Belongs to the bile acid:sodium symporter (BASS) (TC 2.A.28) family.</text>
</comment>
<name>A0A9K3L5P8_9STRA</name>
<feature type="transmembrane region" description="Helical" evidence="7">
    <location>
        <begin position="259"/>
        <end position="283"/>
    </location>
</feature>
<accession>A0A9K3L5P8</accession>
<feature type="region of interest" description="Disordered" evidence="6">
    <location>
        <begin position="357"/>
        <end position="391"/>
    </location>
</feature>
<reference evidence="8" key="1">
    <citation type="journal article" date="2021" name="Sci. Rep.">
        <title>Diploid genomic architecture of Nitzschia inconspicua, an elite biomass production diatom.</title>
        <authorList>
            <person name="Oliver A."/>
            <person name="Podell S."/>
            <person name="Pinowska A."/>
            <person name="Traller J.C."/>
            <person name="Smith S.R."/>
            <person name="McClure R."/>
            <person name="Beliaev A."/>
            <person name="Bohutskyi P."/>
            <person name="Hill E.A."/>
            <person name="Rabines A."/>
            <person name="Zheng H."/>
            <person name="Allen L.Z."/>
            <person name="Kuo A."/>
            <person name="Grigoriev I.V."/>
            <person name="Allen A.E."/>
            <person name="Hazlebeck D."/>
            <person name="Allen E.E."/>
        </authorList>
    </citation>
    <scope>NUCLEOTIDE SEQUENCE</scope>
    <source>
        <strain evidence="8">Hildebrandi</strain>
    </source>
</reference>
<feature type="transmembrane region" description="Helical" evidence="7">
    <location>
        <begin position="12"/>
        <end position="28"/>
    </location>
</feature>
<feature type="transmembrane region" description="Helical" evidence="7">
    <location>
        <begin position="40"/>
        <end position="63"/>
    </location>
</feature>
<organism evidence="8 9">
    <name type="scientific">Nitzschia inconspicua</name>
    <dbReference type="NCBI Taxonomy" id="303405"/>
    <lineage>
        <taxon>Eukaryota</taxon>
        <taxon>Sar</taxon>
        <taxon>Stramenopiles</taxon>
        <taxon>Ochrophyta</taxon>
        <taxon>Bacillariophyta</taxon>
        <taxon>Bacillariophyceae</taxon>
        <taxon>Bacillariophycidae</taxon>
        <taxon>Bacillariales</taxon>
        <taxon>Bacillariaceae</taxon>
        <taxon>Nitzschia</taxon>
    </lineage>
</organism>
<dbReference type="GO" id="GO:0016020">
    <property type="term" value="C:membrane"/>
    <property type="evidence" value="ECO:0007669"/>
    <property type="project" value="UniProtKB-SubCell"/>
</dbReference>
<evidence type="ECO:0000313" key="9">
    <source>
        <dbReference type="Proteomes" id="UP000693970"/>
    </source>
</evidence>
<comment type="caution">
    <text evidence="8">The sequence shown here is derived from an EMBL/GenBank/DDBJ whole genome shotgun (WGS) entry which is preliminary data.</text>
</comment>
<dbReference type="InterPro" id="IPR004710">
    <property type="entry name" value="Bilac:Na_transpt"/>
</dbReference>
<sequence length="391" mass="42024">MGNKATEIGAHFLLFLLVFGMSATVDIGHMRKQLRNRTALLIGMCLQFIILPFVGFCIVKILGMNAATGVTLLVVTSSPGGSYSNWWCSLFNAELALSVTMTGISTLLSVVMLPLNLVIYTTGSYSNEVVKALDWSALFLSLVVVIGGIAAGVISSAWYNSTRFNLLANKLGNIAGISLVIFSIVVSSSDSEANLWSQNWKFYVGVAAPALIGVSIATHLATKFALDKPERVAVAVEGCYQNTGIATSVAASMFSGTDLAMAISVPLLYGIFEAAILAVYCMVCWKIGWTKAPANENFCTMIVTSYEVEQARLESPNAIEVVHNNNPKGDGDIEDLVFNQTIEGYQVDEVSLHEKTNASLQTASSTEAMDKTRDMSIDDEDDIKAEAGEFT</sequence>
<dbReference type="PANTHER" id="PTHR10361:SF28">
    <property type="entry name" value="P3 PROTEIN-RELATED"/>
    <property type="match status" value="1"/>
</dbReference>
<dbReference type="EMBL" id="JAGRRH010000015">
    <property type="protein sequence ID" value="KAG7355867.1"/>
    <property type="molecule type" value="Genomic_DNA"/>
</dbReference>
<evidence type="ECO:0000256" key="7">
    <source>
        <dbReference type="SAM" id="Phobius"/>
    </source>
</evidence>
<dbReference type="Proteomes" id="UP000693970">
    <property type="component" value="Unassembled WGS sequence"/>
</dbReference>